<evidence type="ECO:0000256" key="2">
    <source>
        <dbReference type="SAM" id="Phobius"/>
    </source>
</evidence>
<feature type="transmembrane region" description="Helical" evidence="2">
    <location>
        <begin position="50"/>
        <end position="66"/>
    </location>
</feature>
<keyword evidence="2" id="KW-1133">Transmembrane helix</keyword>
<keyword evidence="1" id="KW-0175">Coiled coil</keyword>
<reference evidence="3 4" key="1">
    <citation type="journal article" date="2018" name="Mol. Plant">
        <title>The genome of Artemisia annua provides insight into the evolution of Asteraceae family and artemisinin biosynthesis.</title>
        <authorList>
            <person name="Shen Q."/>
            <person name="Zhang L."/>
            <person name="Liao Z."/>
            <person name="Wang S."/>
            <person name="Yan T."/>
            <person name="Shi P."/>
            <person name="Liu M."/>
            <person name="Fu X."/>
            <person name="Pan Q."/>
            <person name="Wang Y."/>
            <person name="Lv Z."/>
            <person name="Lu X."/>
            <person name="Zhang F."/>
            <person name="Jiang W."/>
            <person name="Ma Y."/>
            <person name="Chen M."/>
            <person name="Hao X."/>
            <person name="Li L."/>
            <person name="Tang Y."/>
            <person name="Lv G."/>
            <person name="Zhou Y."/>
            <person name="Sun X."/>
            <person name="Brodelius P.E."/>
            <person name="Rose J.K.C."/>
            <person name="Tang K."/>
        </authorList>
    </citation>
    <scope>NUCLEOTIDE SEQUENCE [LARGE SCALE GENOMIC DNA]</scope>
    <source>
        <strain evidence="4">cv. Huhao1</strain>
        <tissue evidence="3">Leaf</tissue>
    </source>
</reference>
<dbReference type="Proteomes" id="UP000245207">
    <property type="component" value="Unassembled WGS sequence"/>
</dbReference>
<gene>
    <name evidence="3" type="ORF">CTI12_AA371520</name>
</gene>
<dbReference type="AlphaFoldDB" id="A0A2U1MK23"/>
<name>A0A2U1MK23_ARTAN</name>
<keyword evidence="4" id="KW-1185">Reference proteome</keyword>
<organism evidence="3 4">
    <name type="scientific">Artemisia annua</name>
    <name type="common">Sweet wormwood</name>
    <dbReference type="NCBI Taxonomy" id="35608"/>
    <lineage>
        <taxon>Eukaryota</taxon>
        <taxon>Viridiplantae</taxon>
        <taxon>Streptophyta</taxon>
        <taxon>Embryophyta</taxon>
        <taxon>Tracheophyta</taxon>
        <taxon>Spermatophyta</taxon>
        <taxon>Magnoliopsida</taxon>
        <taxon>eudicotyledons</taxon>
        <taxon>Gunneridae</taxon>
        <taxon>Pentapetalae</taxon>
        <taxon>asterids</taxon>
        <taxon>campanulids</taxon>
        <taxon>Asterales</taxon>
        <taxon>Asteraceae</taxon>
        <taxon>Asteroideae</taxon>
        <taxon>Anthemideae</taxon>
        <taxon>Artemisiinae</taxon>
        <taxon>Artemisia</taxon>
    </lineage>
</organism>
<evidence type="ECO:0000313" key="3">
    <source>
        <dbReference type="EMBL" id="PWA61620.1"/>
    </source>
</evidence>
<dbReference type="EMBL" id="PKPP01005063">
    <property type="protein sequence ID" value="PWA61620.1"/>
    <property type="molecule type" value="Genomic_DNA"/>
</dbReference>
<evidence type="ECO:0008006" key="5">
    <source>
        <dbReference type="Google" id="ProtNLM"/>
    </source>
</evidence>
<keyword evidence="2" id="KW-0472">Membrane</keyword>
<comment type="caution">
    <text evidence="3">The sequence shown here is derived from an EMBL/GenBank/DDBJ whole genome shotgun (WGS) entry which is preliminary data.</text>
</comment>
<protein>
    <recommendedName>
        <fullName evidence="5">DUF4408 domain-containing protein</fullName>
    </recommendedName>
</protein>
<keyword evidence="2" id="KW-0812">Transmembrane</keyword>
<dbReference type="PANTHER" id="PTHR34947">
    <property type="entry name" value="TRANSMEMBRANE PROTEIN"/>
    <property type="match status" value="1"/>
</dbReference>
<accession>A0A2U1MK23</accession>
<evidence type="ECO:0000256" key="1">
    <source>
        <dbReference type="SAM" id="Coils"/>
    </source>
</evidence>
<proteinExistence type="predicted"/>
<evidence type="ECO:0000313" key="4">
    <source>
        <dbReference type="Proteomes" id="UP000245207"/>
    </source>
</evidence>
<sequence>MEDKTYVARQQWSLLYIFIVVFVSSLPLPFWFHSVGFKFMNVVDANERHYIFLLCNVILVFLSFYSRTKDSSQTQSQLDDHMPIIVNNADDLPKQVAIDERPKAEQMECNEISVSGVLEEETEVETEHTDNMEIESFVHAEYDHELILTSEAETEEEGHDDQEEDVNELNQKCDAFIHRMRLNMHLEANSSLEIDSRKCHLCEF</sequence>
<feature type="transmembrane region" description="Helical" evidence="2">
    <location>
        <begin position="12"/>
        <end position="30"/>
    </location>
</feature>
<dbReference type="PANTHER" id="PTHR34947:SF3">
    <property type="entry name" value="TRANSMEMBRANE PROTEIN"/>
    <property type="match status" value="1"/>
</dbReference>
<feature type="coiled-coil region" evidence="1">
    <location>
        <begin position="152"/>
        <end position="179"/>
    </location>
</feature>